<dbReference type="Pfam" id="PF05170">
    <property type="entry name" value="AsmA"/>
    <property type="match status" value="1"/>
</dbReference>
<feature type="transmembrane region" description="Helical" evidence="2">
    <location>
        <begin position="12"/>
        <end position="34"/>
    </location>
</feature>
<gene>
    <name evidence="4" type="ORF">SAMN02746062_01159</name>
</gene>
<dbReference type="Proteomes" id="UP000219669">
    <property type="component" value="Unassembled WGS sequence"/>
</dbReference>
<dbReference type="GO" id="GO:0005886">
    <property type="term" value="C:plasma membrane"/>
    <property type="evidence" value="ECO:0007669"/>
    <property type="project" value="TreeGrafter"/>
</dbReference>
<evidence type="ECO:0000313" key="4">
    <source>
        <dbReference type="EMBL" id="SOD68234.1"/>
    </source>
</evidence>
<feature type="domain" description="AsmA" evidence="3">
    <location>
        <begin position="15"/>
        <end position="608"/>
    </location>
</feature>
<accession>A0A286EBM0</accession>
<dbReference type="GO" id="GO:0090313">
    <property type="term" value="P:regulation of protein targeting to membrane"/>
    <property type="evidence" value="ECO:0007669"/>
    <property type="project" value="TreeGrafter"/>
</dbReference>
<dbReference type="PANTHER" id="PTHR30441">
    <property type="entry name" value="DUF748 DOMAIN-CONTAINING PROTEIN"/>
    <property type="match status" value="1"/>
</dbReference>
<proteinExistence type="predicted"/>
<feature type="compositionally biased region" description="Basic and acidic residues" evidence="1">
    <location>
        <begin position="763"/>
        <end position="854"/>
    </location>
</feature>
<dbReference type="RefSeq" id="WP_179655822.1">
    <property type="nucleotide sequence ID" value="NZ_CP083931.1"/>
</dbReference>
<dbReference type="InterPro" id="IPR007844">
    <property type="entry name" value="AsmA"/>
</dbReference>
<feature type="region of interest" description="Disordered" evidence="1">
    <location>
        <begin position="717"/>
        <end position="854"/>
    </location>
</feature>
<dbReference type="PANTHER" id="PTHR30441:SF4">
    <property type="entry name" value="PROTEIN ASMA"/>
    <property type="match status" value="1"/>
</dbReference>
<dbReference type="AlphaFoldDB" id="A0A286EBM0"/>
<evidence type="ECO:0000256" key="2">
    <source>
        <dbReference type="SAM" id="Phobius"/>
    </source>
</evidence>
<dbReference type="EMBL" id="OCNF01000008">
    <property type="protein sequence ID" value="SOD68234.1"/>
    <property type="molecule type" value="Genomic_DNA"/>
</dbReference>
<dbReference type="InterPro" id="IPR052894">
    <property type="entry name" value="AsmA-related"/>
</dbReference>
<evidence type="ECO:0000313" key="5">
    <source>
        <dbReference type="Proteomes" id="UP000219669"/>
    </source>
</evidence>
<sequence>MQPFSHYLNQTWFRVAFYGTLGIFVLIGGLYFALYRISDAAKLSHMANQALAGTQRQLTFDADVGRSLTPRPTIILRNVVLTEPDGKTPAAQLGEMRVGVAWRSLLGQTEIEKLVLNNVAAVLSRNEQGVWNFADLLNQSAGKLPVNRAFINNGNILLHIHNQQIQLNKIAYQHEHRGSDVVYNLTAQAQHSSWNQLHLQAQGIAKYNEKGDLLLPNVLAKFNGQESNQDFSGSLSTHIVANPQQIVAEDSQLIVRSNRFASHSDVSVKKITQIGNDWRVKDVNSVFTGSQGNQQLSGTITIGEADWQNQQWQSQEMTLNFDARSPDFGTTYLTFNGSANWRPNQSFSMPDVKISTRQEQAGKVPRLLAELSGSLNVQNAENWQTQAQGMFDRQPAQFSLVRQGNVLSGTVQLAKLNLDAYLPQIQKGAESSYPQWLRDDVQATIDVAISTLNLPSLEINDIQTTLLANSKSMTFEPLSADLYSGHTSGSLVVANESPLRYTLTQKAQGVQILPLMQDLFRSSELSGKGDAELNLTTTGSTRQQLTENLAGTLHLNVANGSWHGLNIAELMNNADNGNNKLQSNRDSATPFSQFELKSDIQKGVSRHQISSRFVQPAVEMTSTGETNLLSGQIGNDVFLTSNNGQNILPIKLSGTIDNPAISLNYEKLTRGLKTAQQKKEAVENALKKQWEWIREGREKAIASTENQTENDKGVANVLVQPESPPPAKASAEDVQLAPLPKPDLKPEPKQPIKPILQPSANARGEKSDKTDKIAKDKKQANDKKTTADKKPNPDKKAPVAPKEKDKPKPPNKSNEDKPKPKPSADKNAAKDKKTVVKKDAAPSKKDDKKKANSR</sequence>
<keyword evidence="5" id="KW-1185">Reference proteome</keyword>
<keyword evidence="2" id="KW-1133">Transmembrane helix</keyword>
<evidence type="ECO:0000259" key="3">
    <source>
        <dbReference type="Pfam" id="PF05170"/>
    </source>
</evidence>
<keyword evidence="2" id="KW-0472">Membrane</keyword>
<organism evidence="4 5">
    <name type="scientific">Alysiella filiformis DSM 16848</name>
    <dbReference type="NCBI Taxonomy" id="1120981"/>
    <lineage>
        <taxon>Bacteria</taxon>
        <taxon>Pseudomonadati</taxon>
        <taxon>Pseudomonadota</taxon>
        <taxon>Betaproteobacteria</taxon>
        <taxon>Neisseriales</taxon>
        <taxon>Neisseriaceae</taxon>
        <taxon>Alysiella</taxon>
    </lineage>
</organism>
<protein>
    <submittedName>
        <fullName evidence="4">Uncharacterized protein involved in outer membrane biogenesis</fullName>
    </submittedName>
</protein>
<reference evidence="4 5" key="1">
    <citation type="submission" date="2017-09" db="EMBL/GenBank/DDBJ databases">
        <authorList>
            <person name="Ehlers B."/>
            <person name="Leendertz F.H."/>
        </authorList>
    </citation>
    <scope>NUCLEOTIDE SEQUENCE [LARGE SCALE GENOMIC DNA]</scope>
    <source>
        <strain evidence="4 5">DSM 16848</strain>
    </source>
</reference>
<name>A0A286EBM0_9NEIS</name>
<keyword evidence="2" id="KW-0812">Transmembrane</keyword>
<evidence type="ECO:0000256" key="1">
    <source>
        <dbReference type="SAM" id="MobiDB-lite"/>
    </source>
</evidence>